<evidence type="ECO:0000256" key="1">
    <source>
        <dbReference type="SAM" id="MobiDB-lite"/>
    </source>
</evidence>
<gene>
    <name evidence="2" type="ORF">BS50DRAFT_638079</name>
</gene>
<feature type="region of interest" description="Disordered" evidence="1">
    <location>
        <begin position="398"/>
        <end position="417"/>
    </location>
</feature>
<name>A0A2T2NAM2_CORCC</name>
<dbReference type="OrthoDB" id="3800554at2759"/>
<feature type="region of interest" description="Disordered" evidence="1">
    <location>
        <begin position="47"/>
        <end position="92"/>
    </location>
</feature>
<evidence type="ECO:0000313" key="3">
    <source>
        <dbReference type="Proteomes" id="UP000240883"/>
    </source>
</evidence>
<feature type="compositionally biased region" description="Basic and acidic residues" evidence="1">
    <location>
        <begin position="144"/>
        <end position="156"/>
    </location>
</feature>
<evidence type="ECO:0000313" key="2">
    <source>
        <dbReference type="EMBL" id="PSN62439.1"/>
    </source>
</evidence>
<keyword evidence="3" id="KW-1185">Reference proteome</keyword>
<organism evidence="2 3">
    <name type="scientific">Corynespora cassiicola Philippines</name>
    <dbReference type="NCBI Taxonomy" id="1448308"/>
    <lineage>
        <taxon>Eukaryota</taxon>
        <taxon>Fungi</taxon>
        <taxon>Dikarya</taxon>
        <taxon>Ascomycota</taxon>
        <taxon>Pezizomycotina</taxon>
        <taxon>Dothideomycetes</taxon>
        <taxon>Pleosporomycetidae</taxon>
        <taxon>Pleosporales</taxon>
        <taxon>Corynesporascaceae</taxon>
        <taxon>Corynespora</taxon>
    </lineage>
</organism>
<dbReference type="STRING" id="1448308.A0A2T2NAM2"/>
<feature type="compositionally biased region" description="Polar residues" evidence="1">
    <location>
        <begin position="47"/>
        <end position="68"/>
    </location>
</feature>
<feature type="compositionally biased region" description="Low complexity" evidence="1">
    <location>
        <begin position="429"/>
        <end position="447"/>
    </location>
</feature>
<dbReference type="EMBL" id="KZ678141">
    <property type="protein sequence ID" value="PSN62439.1"/>
    <property type="molecule type" value="Genomic_DNA"/>
</dbReference>
<feature type="region of interest" description="Disordered" evidence="1">
    <location>
        <begin position="129"/>
        <end position="157"/>
    </location>
</feature>
<proteinExistence type="predicted"/>
<reference evidence="2 3" key="1">
    <citation type="journal article" date="2018" name="Front. Microbiol.">
        <title>Genome-Wide Analysis of Corynespora cassiicola Leaf Fall Disease Putative Effectors.</title>
        <authorList>
            <person name="Lopez D."/>
            <person name="Ribeiro S."/>
            <person name="Label P."/>
            <person name="Fumanal B."/>
            <person name="Venisse J.S."/>
            <person name="Kohler A."/>
            <person name="de Oliveira R.R."/>
            <person name="Labutti K."/>
            <person name="Lipzen A."/>
            <person name="Lail K."/>
            <person name="Bauer D."/>
            <person name="Ohm R.A."/>
            <person name="Barry K.W."/>
            <person name="Spatafora J."/>
            <person name="Grigoriev I.V."/>
            <person name="Martin F.M."/>
            <person name="Pujade-Renaud V."/>
        </authorList>
    </citation>
    <scope>NUCLEOTIDE SEQUENCE [LARGE SCALE GENOMIC DNA]</scope>
    <source>
        <strain evidence="2 3">Philippines</strain>
    </source>
</reference>
<accession>A0A2T2NAM2</accession>
<feature type="region of interest" description="Disordered" evidence="1">
    <location>
        <begin position="429"/>
        <end position="451"/>
    </location>
</feature>
<dbReference type="AlphaFoldDB" id="A0A2T2NAM2"/>
<feature type="compositionally biased region" description="Pro residues" evidence="1">
    <location>
        <begin position="134"/>
        <end position="143"/>
    </location>
</feature>
<protein>
    <submittedName>
        <fullName evidence="2">Uncharacterized protein</fullName>
    </submittedName>
</protein>
<dbReference type="Proteomes" id="UP000240883">
    <property type="component" value="Unassembled WGS sequence"/>
</dbReference>
<sequence>MIQTQPTAIAVYTREKLSQLAQPRRVAPATSAVAVFTDSKRHVISVLRNTSSRKAPESRQSPRATQAKFSAVPSQGRPAWATPSPPPQSTRWGRNIVEHKTRVGLGRKPAERRTPLGRFTERRPRLIIRREPNPATPLAPPPPVERRPALKPDRHRPGTVSITWSSVRKIYRSTVVFDCSEEPEWFRPEKSTTPQKVPISWEKGSLNPPKMQRMYGSHAILWKSCWDRDVVAFYKAQRRDIRSNFASDIVEVSQTVTGFYGRRLVEKTWNGVLLEYDPKQSLPPHALGTVTRYADGGYLYKGEAFVQSDGRYQCKLDGNCKLFNPSRLPSGRFTTCIYRGRWIGPILYPQQKPGIFRPIVRDAATLKLEDANSTIIDAALTRCRLLLGQDVAPLAPARPSSTSTWRIPSPSEPTRSLPLARRPLVPARRASPSIRRISPPSEPARPSQPEITFVNGKPYPKWLVTQLLKEMSPSPEPTRQIPLETTLVGVKPYPRWLVSALSKEILPDPVSGRPATPEYTWVGDMCGPKWLVDKMRREADERLAELTKH</sequence>